<evidence type="ECO:0000313" key="3">
    <source>
        <dbReference type="Proteomes" id="UP000092154"/>
    </source>
</evidence>
<evidence type="ECO:0000256" key="1">
    <source>
        <dbReference type="SAM" id="MobiDB-lite"/>
    </source>
</evidence>
<protein>
    <submittedName>
        <fullName evidence="2">Uncharacterized protein</fullName>
    </submittedName>
</protein>
<name>A0A1B7MZJ2_9AGAM</name>
<dbReference type="Proteomes" id="UP000092154">
    <property type="component" value="Unassembled WGS sequence"/>
</dbReference>
<accession>A0A1B7MZJ2</accession>
<dbReference type="InParanoid" id="A0A1B7MZJ2"/>
<feature type="region of interest" description="Disordered" evidence="1">
    <location>
        <begin position="13"/>
        <end position="34"/>
    </location>
</feature>
<keyword evidence="3" id="KW-1185">Reference proteome</keyword>
<dbReference type="EMBL" id="KV448317">
    <property type="protein sequence ID" value="OAX38025.1"/>
    <property type="molecule type" value="Genomic_DNA"/>
</dbReference>
<sequence length="145" mass="16143">MNKQDAAVLLLKSSTASDARRSSSMNSWIGEGPQRSLPYVNPEAALCTEVAKLGIDRPFEFELKSAKGPTPVSSLHPSRPSFDDLQKALKHALEVTPSDQRTAKAKALARDNYRCIVTGWYDMDSVEIFLKHKPIYFLPPQIKVL</sequence>
<proteinExistence type="predicted"/>
<reference evidence="2 3" key="1">
    <citation type="submission" date="2016-06" db="EMBL/GenBank/DDBJ databases">
        <title>Comparative genomics of the ectomycorrhizal sister species Rhizopogon vinicolor and Rhizopogon vesiculosus (Basidiomycota: Boletales) reveals a divergence of the mating type B locus.</title>
        <authorList>
            <consortium name="DOE Joint Genome Institute"/>
            <person name="Mujic A.B."/>
            <person name="Kuo A."/>
            <person name="Tritt A."/>
            <person name="Lipzen A."/>
            <person name="Chen C."/>
            <person name="Johnson J."/>
            <person name="Sharma A."/>
            <person name="Barry K."/>
            <person name="Grigoriev I.V."/>
            <person name="Spatafora J.W."/>
        </authorList>
    </citation>
    <scope>NUCLEOTIDE SEQUENCE [LARGE SCALE GENOMIC DNA]</scope>
    <source>
        <strain evidence="2 3">AM-OR11-026</strain>
    </source>
</reference>
<organism evidence="2 3">
    <name type="scientific">Rhizopogon vinicolor AM-OR11-026</name>
    <dbReference type="NCBI Taxonomy" id="1314800"/>
    <lineage>
        <taxon>Eukaryota</taxon>
        <taxon>Fungi</taxon>
        <taxon>Dikarya</taxon>
        <taxon>Basidiomycota</taxon>
        <taxon>Agaricomycotina</taxon>
        <taxon>Agaricomycetes</taxon>
        <taxon>Agaricomycetidae</taxon>
        <taxon>Boletales</taxon>
        <taxon>Suillineae</taxon>
        <taxon>Rhizopogonaceae</taxon>
        <taxon>Rhizopogon</taxon>
    </lineage>
</organism>
<gene>
    <name evidence="2" type="ORF">K503DRAFT_800769</name>
</gene>
<dbReference type="AlphaFoldDB" id="A0A1B7MZJ2"/>
<dbReference type="OrthoDB" id="2104739at2759"/>
<evidence type="ECO:0000313" key="2">
    <source>
        <dbReference type="EMBL" id="OAX38025.1"/>
    </source>
</evidence>